<proteinExistence type="inferred from homology"/>
<comment type="caution">
    <text evidence="4">The sequence shown here is derived from an EMBL/GenBank/DDBJ whole genome shotgun (WGS) entry which is preliminary data.</text>
</comment>
<keyword evidence="5" id="KW-1185">Reference proteome</keyword>
<sequence>MANRRRAKLVPQCDQAIQQWKYEIANELGIGVAQSSSMAGLNYEMAGELGGAGGSSGRQEYWGFLTAREAGAVGGTITKRLIAQAETEAAQTLL</sequence>
<dbReference type="InterPro" id="IPR050847">
    <property type="entry name" value="SASP_DNA-binding"/>
</dbReference>
<reference evidence="4 5" key="1">
    <citation type="submission" date="2019-04" db="EMBL/GenBank/DDBJ databases">
        <title>Cohnella sp. nov., isolated from soil.</title>
        <authorList>
            <person name="Kim W."/>
        </authorList>
    </citation>
    <scope>NUCLEOTIDE SEQUENCE [LARGE SCALE GENOMIC DNA]</scope>
    <source>
        <strain evidence="4 5">CAU 1483</strain>
    </source>
</reference>
<dbReference type="PANTHER" id="PTHR36107:SF1">
    <property type="entry name" value="SMALL, ACID-SOLUBLE SPORE PROTEIN A"/>
    <property type="match status" value="1"/>
</dbReference>
<dbReference type="GO" id="GO:0006265">
    <property type="term" value="P:DNA topological change"/>
    <property type="evidence" value="ECO:0007669"/>
    <property type="project" value="InterPro"/>
</dbReference>
<evidence type="ECO:0000313" key="4">
    <source>
        <dbReference type="EMBL" id="TJY41928.1"/>
    </source>
</evidence>
<dbReference type="AlphaFoldDB" id="A0A4U0FBE9"/>
<organism evidence="4 5">
    <name type="scientific">Cohnella pontilimi</name>
    <dbReference type="NCBI Taxonomy" id="2564100"/>
    <lineage>
        <taxon>Bacteria</taxon>
        <taxon>Bacillati</taxon>
        <taxon>Bacillota</taxon>
        <taxon>Bacilli</taxon>
        <taxon>Bacillales</taxon>
        <taxon>Paenibacillaceae</taxon>
        <taxon>Cohnella</taxon>
    </lineage>
</organism>
<keyword evidence="3" id="KW-0238">DNA-binding</keyword>
<evidence type="ECO:0000256" key="2">
    <source>
        <dbReference type="ARBA" id="ARBA00005442"/>
    </source>
</evidence>
<protein>
    <submittedName>
        <fullName evidence="4">Alpha/beta-type small acid-soluble spore protein</fullName>
    </submittedName>
</protein>
<comment type="similarity">
    <text evidence="2">Belongs to the alpha/beta-type SASP family.</text>
</comment>
<evidence type="ECO:0000256" key="1">
    <source>
        <dbReference type="ARBA" id="ARBA00003863"/>
    </source>
</evidence>
<dbReference type="PANTHER" id="PTHR36107">
    <property type="entry name" value="SMALL, ACID-SOLUBLE SPORE PROTEIN A"/>
    <property type="match status" value="1"/>
</dbReference>
<dbReference type="InterPro" id="IPR038300">
    <property type="entry name" value="SASP_sf_alpha/beta"/>
</dbReference>
<comment type="function">
    <text evidence="1">SASP are bound to spore DNA. They are double-stranded DNA-binding proteins that cause DNA to change to an a-like conformation. They protect the DNA backbone from chemical and enzymatic cleavage and are thus involved in dormant spore's high resistance to UV light.</text>
</comment>
<dbReference type="InterPro" id="IPR018126">
    <property type="entry name" value="SASP_alpha/beta-type_CS"/>
</dbReference>
<dbReference type="EMBL" id="SUPK01000005">
    <property type="protein sequence ID" value="TJY41928.1"/>
    <property type="molecule type" value="Genomic_DNA"/>
</dbReference>
<dbReference type="OrthoDB" id="2939151at2"/>
<dbReference type="Proteomes" id="UP000309673">
    <property type="component" value="Unassembled WGS sequence"/>
</dbReference>
<dbReference type="RefSeq" id="WP_136778062.1">
    <property type="nucleotide sequence ID" value="NZ_SUPK01000005.1"/>
</dbReference>
<dbReference type="GO" id="GO:0003690">
    <property type="term" value="F:double-stranded DNA binding"/>
    <property type="evidence" value="ECO:0007669"/>
    <property type="project" value="InterPro"/>
</dbReference>
<dbReference type="InterPro" id="IPR001448">
    <property type="entry name" value="SASP_alpha/beta-type"/>
</dbReference>
<accession>A0A4U0FBE9</accession>
<dbReference type="PROSITE" id="PS00304">
    <property type="entry name" value="SASP_1"/>
    <property type="match status" value="1"/>
</dbReference>
<name>A0A4U0FBE9_9BACL</name>
<gene>
    <name evidence="4" type="ORF">E5161_12070</name>
</gene>
<evidence type="ECO:0000313" key="5">
    <source>
        <dbReference type="Proteomes" id="UP000309673"/>
    </source>
</evidence>
<dbReference type="Pfam" id="PF00269">
    <property type="entry name" value="SASP"/>
    <property type="match status" value="1"/>
</dbReference>
<evidence type="ECO:0000256" key="3">
    <source>
        <dbReference type="ARBA" id="ARBA00023125"/>
    </source>
</evidence>
<dbReference type="Gene3D" id="6.10.10.80">
    <property type="entry name" value="Small, acid-soluble spore protein, alpha/beta type-like"/>
    <property type="match status" value="1"/>
</dbReference>